<keyword evidence="1" id="KW-0547">Nucleotide-binding</keyword>
<keyword evidence="3" id="KW-0347">Helicase</keyword>
<evidence type="ECO:0000313" key="8">
    <source>
        <dbReference type="Proteomes" id="UP000218209"/>
    </source>
</evidence>
<evidence type="ECO:0000259" key="6">
    <source>
        <dbReference type="Pfam" id="PF13087"/>
    </source>
</evidence>
<dbReference type="Proteomes" id="UP000218209">
    <property type="component" value="Unassembled WGS sequence"/>
</dbReference>
<evidence type="ECO:0000256" key="2">
    <source>
        <dbReference type="ARBA" id="ARBA00022801"/>
    </source>
</evidence>
<name>A0A1X6PKD4_PORUM</name>
<proteinExistence type="predicted"/>
<dbReference type="InterPro" id="IPR027417">
    <property type="entry name" value="P-loop_NTPase"/>
</dbReference>
<dbReference type="InterPro" id="IPR050534">
    <property type="entry name" value="Coronavir_polyprotein_1ab"/>
</dbReference>
<dbReference type="GO" id="GO:0043139">
    <property type="term" value="F:5'-3' DNA helicase activity"/>
    <property type="evidence" value="ECO:0007669"/>
    <property type="project" value="TreeGrafter"/>
</dbReference>
<dbReference type="Pfam" id="PF13087">
    <property type="entry name" value="AAA_12"/>
    <property type="match status" value="1"/>
</dbReference>
<feature type="domain" description="DNA2/NAM7 helicase-like C-terminal" evidence="6">
    <location>
        <begin position="66"/>
        <end position="157"/>
    </location>
</feature>
<sequence length="172" mass="17667">MAYKAVEEGGATRSGVEGRHGWKETLGADQVPGHDNLEPGGGAVERFGALVVVQAPVADGTAGHAQDNVVLSPYRAQLTALADAVTAAAAVGDVDALGVQSSTIDSYQGLDADAVVLSFVVGEGSGGRGGGAVGPLLREWRRVNVGLSRARPKLVLVVFRLRSDATDTYSDR</sequence>
<accession>A0A1X6PKD4</accession>
<evidence type="ECO:0000256" key="1">
    <source>
        <dbReference type="ARBA" id="ARBA00022741"/>
    </source>
</evidence>
<evidence type="ECO:0000313" key="7">
    <source>
        <dbReference type="EMBL" id="OSX81309.1"/>
    </source>
</evidence>
<dbReference type="Gene3D" id="3.40.50.300">
    <property type="entry name" value="P-loop containing nucleotide triphosphate hydrolases"/>
    <property type="match status" value="1"/>
</dbReference>
<reference evidence="7 8" key="1">
    <citation type="submission" date="2017-03" db="EMBL/GenBank/DDBJ databases">
        <title>WGS assembly of Porphyra umbilicalis.</title>
        <authorList>
            <person name="Brawley S.H."/>
            <person name="Blouin N.A."/>
            <person name="Ficko-Blean E."/>
            <person name="Wheeler G.L."/>
            <person name="Lohr M."/>
            <person name="Goodson H.V."/>
            <person name="Jenkins J.W."/>
            <person name="Blaby-Haas C.E."/>
            <person name="Helliwell K.E."/>
            <person name="Chan C."/>
            <person name="Marriage T."/>
            <person name="Bhattacharya D."/>
            <person name="Klein A.S."/>
            <person name="Badis Y."/>
            <person name="Brodie J."/>
            <person name="Cao Y."/>
            <person name="Collen J."/>
            <person name="Dittami S.M."/>
            <person name="Gachon C.M."/>
            <person name="Green B.R."/>
            <person name="Karpowicz S."/>
            <person name="Kim J.W."/>
            <person name="Kudahl U."/>
            <person name="Lin S."/>
            <person name="Michel G."/>
            <person name="Mittag M."/>
            <person name="Olson B.J."/>
            <person name="Pangilinan J."/>
            <person name="Peng Y."/>
            <person name="Qiu H."/>
            <person name="Shu S."/>
            <person name="Singer J.T."/>
            <person name="Smith A.G."/>
            <person name="Sprecher B.N."/>
            <person name="Wagner V."/>
            <person name="Wang W."/>
            <person name="Wang Z.-Y."/>
            <person name="Yan J."/>
            <person name="Yarish C."/>
            <person name="Zoeuner-Riek S."/>
            <person name="Zhuang Y."/>
            <person name="Zou Y."/>
            <person name="Lindquist E.A."/>
            <person name="Grimwood J."/>
            <person name="Barry K."/>
            <person name="Rokhsar D.S."/>
            <person name="Schmutz J."/>
            <person name="Stiller J.W."/>
            <person name="Grossman A.R."/>
            <person name="Prochnik S.E."/>
        </authorList>
    </citation>
    <scope>NUCLEOTIDE SEQUENCE [LARGE SCALE GENOMIC DNA]</scope>
    <source>
        <strain evidence="7">4086291</strain>
    </source>
</reference>
<gene>
    <name evidence="7" type="ORF">BU14_0022s0030</name>
</gene>
<dbReference type="EMBL" id="KV918763">
    <property type="protein sequence ID" value="OSX81309.1"/>
    <property type="molecule type" value="Genomic_DNA"/>
</dbReference>
<dbReference type="PANTHER" id="PTHR43788:SF8">
    <property type="entry name" value="DNA-BINDING PROTEIN SMUBP-2"/>
    <property type="match status" value="1"/>
</dbReference>
<dbReference type="SUPFAM" id="SSF52540">
    <property type="entry name" value="P-loop containing nucleoside triphosphate hydrolases"/>
    <property type="match status" value="1"/>
</dbReference>
<keyword evidence="8" id="KW-1185">Reference proteome</keyword>
<dbReference type="PANTHER" id="PTHR43788">
    <property type="entry name" value="DNA2/NAM7 HELICASE FAMILY MEMBER"/>
    <property type="match status" value="1"/>
</dbReference>
<keyword evidence="2" id="KW-0378">Hydrolase</keyword>
<dbReference type="AlphaFoldDB" id="A0A1X6PKD4"/>
<evidence type="ECO:0000256" key="5">
    <source>
        <dbReference type="SAM" id="MobiDB-lite"/>
    </source>
</evidence>
<organism evidence="7 8">
    <name type="scientific">Porphyra umbilicalis</name>
    <name type="common">Purple laver</name>
    <name type="synonym">Red alga</name>
    <dbReference type="NCBI Taxonomy" id="2786"/>
    <lineage>
        <taxon>Eukaryota</taxon>
        <taxon>Rhodophyta</taxon>
        <taxon>Bangiophyceae</taxon>
        <taxon>Bangiales</taxon>
        <taxon>Bangiaceae</taxon>
        <taxon>Porphyra</taxon>
    </lineage>
</organism>
<keyword evidence="4" id="KW-0067">ATP-binding</keyword>
<evidence type="ECO:0000256" key="3">
    <source>
        <dbReference type="ARBA" id="ARBA00022806"/>
    </source>
</evidence>
<feature type="region of interest" description="Disordered" evidence="5">
    <location>
        <begin position="1"/>
        <end position="39"/>
    </location>
</feature>
<evidence type="ECO:0000256" key="4">
    <source>
        <dbReference type="ARBA" id="ARBA00022840"/>
    </source>
</evidence>
<dbReference type="OrthoDB" id="3651at2759"/>
<protein>
    <recommendedName>
        <fullName evidence="6">DNA2/NAM7 helicase-like C-terminal domain-containing protein</fullName>
    </recommendedName>
</protein>
<dbReference type="GO" id="GO:0005524">
    <property type="term" value="F:ATP binding"/>
    <property type="evidence" value="ECO:0007669"/>
    <property type="project" value="UniProtKB-KW"/>
</dbReference>
<dbReference type="InterPro" id="IPR041679">
    <property type="entry name" value="DNA2/NAM7-like_C"/>
</dbReference>
<dbReference type="GO" id="GO:0016787">
    <property type="term" value="F:hydrolase activity"/>
    <property type="evidence" value="ECO:0007669"/>
    <property type="project" value="UniProtKB-KW"/>
</dbReference>